<dbReference type="OrthoDB" id="2199251at2"/>
<proteinExistence type="predicted"/>
<dbReference type="AlphaFoldDB" id="A0A3S0A4V9"/>
<evidence type="ECO:0000259" key="2">
    <source>
        <dbReference type="Pfam" id="PF13349"/>
    </source>
</evidence>
<reference evidence="3 4" key="1">
    <citation type="submission" date="2018-03" db="EMBL/GenBank/DDBJ databases">
        <authorList>
            <person name="Gulvik C.A."/>
        </authorList>
    </citation>
    <scope>NUCLEOTIDE SEQUENCE [LARGE SCALE GENOMIC DNA]</scope>
    <source>
        <strain evidence="3 4">JCM 31581</strain>
    </source>
</reference>
<name>A0A3S0A4V9_9ENTE</name>
<evidence type="ECO:0000313" key="4">
    <source>
        <dbReference type="Proteomes" id="UP000277864"/>
    </source>
</evidence>
<keyword evidence="4" id="KW-1185">Reference proteome</keyword>
<gene>
    <name evidence="3" type="ORF">C7P63_08155</name>
</gene>
<sequence>MKRRTKWLLSLSITLIVIGTIGSIISYQNLDHETTKEIQTTLTAPQRFTNNKLVIQSEGPVTIKLQPSKDEQFHLSGQYKAPYEETALTWEIKQDEQQDTFIINFKKDYRRVPRVFFDVWDTNNNYLTLTIPKQYENLMTQTYNTTLQPSNLTLKTIQLKGDSNSFRLSNIKADSLKQTATQSFFDLQKSTIKDGIHIEEASGASIKQTQTKETSINASYDDIDLSQLTGKIKVRTEDGQVRVHHVSDEVSIQNKNGNTFFYPKTFEQPAKIQSSNGSIYVWLNPKPRDLKVEASSPNGEVSIFGKEQHTFESGHKKPLLFVKTTYGDIHLFDEKSEEVYDYPDFTEMDDEDWFENSEMDGHNSSSNSSQSDDLHDL</sequence>
<dbReference type="RefSeq" id="WP_125943660.1">
    <property type="nucleotide sequence ID" value="NZ_PXZH01000004.1"/>
</dbReference>
<feature type="region of interest" description="Disordered" evidence="1">
    <location>
        <begin position="351"/>
        <end position="377"/>
    </location>
</feature>
<accession>A0A3S0A4V9</accession>
<evidence type="ECO:0000256" key="1">
    <source>
        <dbReference type="SAM" id="MobiDB-lite"/>
    </source>
</evidence>
<dbReference type="Pfam" id="PF13349">
    <property type="entry name" value="DUF4097"/>
    <property type="match status" value="1"/>
</dbReference>
<protein>
    <recommendedName>
        <fullName evidence="2">DUF4097 domain-containing protein</fullName>
    </recommendedName>
</protein>
<dbReference type="EMBL" id="PXZH01000004">
    <property type="protein sequence ID" value="RST89004.1"/>
    <property type="molecule type" value="Genomic_DNA"/>
</dbReference>
<dbReference type="Proteomes" id="UP000277864">
    <property type="component" value="Unassembled WGS sequence"/>
</dbReference>
<comment type="caution">
    <text evidence="3">The sequence shown here is derived from an EMBL/GenBank/DDBJ whole genome shotgun (WGS) entry which is preliminary data.</text>
</comment>
<evidence type="ECO:0000313" key="3">
    <source>
        <dbReference type="EMBL" id="RST89004.1"/>
    </source>
</evidence>
<organism evidence="3 4">
    <name type="scientific">Vagococcus humatus</name>
    <dbReference type="NCBI Taxonomy" id="1889241"/>
    <lineage>
        <taxon>Bacteria</taxon>
        <taxon>Bacillati</taxon>
        <taxon>Bacillota</taxon>
        <taxon>Bacilli</taxon>
        <taxon>Lactobacillales</taxon>
        <taxon>Enterococcaceae</taxon>
        <taxon>Vagococcus</taxon>
    </lineage>
</organism>
<dbReference type="InterPro" id="IPR025164">
    <property type="entry name" value="Toastrack_DUF4097"/>
</dbReference>
<feature type="domain" description="DUF4097" evidence="2">
    <location>
        <begin position="51"/>
        <end position="315"/>
    </location>
</feature>